<evidence type="ECO:0000256" key="2">
    <source>
        <dbReference type="ARBA" id="ARBA00022729"/>
    </source>
</evidence>
<dbReference type="Proteomes" id="UP000183794">
    <property type="component" value="Unassembled WGS sequence"/>
</dbReference>
<evidence type="ECO:0000313" key="8">
    <source>
        <dbReference type="Proteomes" id="UP000183794"/>
    </source>
</evidence>
<gene>
    <name evidence="5" type="ORF">MT2528_0242</name>
    <name evidence="6" type="ORF">NVI5450_0227</name>
</gene>
<dbReference type="GeneID" id="61293977"/>
<feature type="domain" description="Solute-binding protein family 3/N-terminal" evidence="4">
    <location>
        <begin position="45"/>
        <end position="265"/>
    </location>
</feature>
<reference evidence="6 8" key="2">
    <citation type="submission" date="2016-11" db="EMBL/GenBank/DDBJ databases">
        <authorList>
            <person name="Jaros S."/>
            <person name="Januszkiewicz K."/>
            <person name="Wedrychowicz H."/>
        </authorList>
    </citation>
    <scope>NUCLEOTIDE SEQUENCE [LARGE SCALE GENOMIC DNA]</scope>
    <source>
        <strain evidence="6">NVI 5450</strain>
    </source>
</reference>
<accession>A0A090IFL2</accession>
<evidence type="ECO:0000313" key="7">
    <source>
        <dbReference type="Proteomes" id="UP000182660"/>
    </source>
</evidence>
<evidence type="ECO:0000313" key="5">
    <source>
        <dbReference type="EMBL" id="SGY82466.1"/>
    </source>
</evidence>
<evidence type="ECO:0000256" key="1">
    <source>
        <dbReference type="ARBA" id="ARBA00010333"/>
    </source>
</evidence>
<organism evidence="6 8">
    <name type="scientific">Moritella viscosa</name>
    <dbReference type="NCBI Taxonomy" id="80854"/>
    <lineage>
        <taxon>Bacteria</taxon>
        <taxon>Pseudomonadati</taxon>
        <taxon>Pseudomonadota</taxon>
        <taxon>Gammaproteobacteria</taxon>
        <taxon>Alteromonadales</taxon>
        <taxon>Moritellaceae</taxon>
        <taxon>Moritella</taxon>
    </lineage>
</organism>
<dbReference type="CDD" id="cd13708">
    <property type="entry name" value="PBP2_BvgS_like_1"/>
    <property type="match status" value="1"/>
</dbReference>
<feature type="signal peptide" evidence="3">
    <location>
        <begin position="1"/>
        <end position="25"/>
    </location>
</feature>
<dbReference type="KEGG" id="mvs:MVIS_0524"/>
<dbReference type="HOGENOM" id="CLU_1041383_0_0_6"/>
<dbReference type="STRING" id="80854.MVIS_0524"/>
<dbReference type="PANTHER" id="PTHR35936">
    <property type="entry name" value="MEMBRANE-BOUND LYTIC MUREIN TRANSGLYCOSYLASE F"/>
    <property type="match status" value="1"/>
</dbReference>
<dbReference type="AlphaFoldDB" id="A0A090IFL2"/>
<dbReference type="EMBL" id="FPLD01000006">
    <property type="protein sequence ID" value="SGY83041.1"/>
    <property type="molecule type" value="Genomic_DNA"/>
</dbReference>
<proteinExistence type="inferred from homology"/>
<evidence type="ECO:0000313" key="6">
    <source>
        <dbReference type="EMBL" id="SGY83041.1"/>
    </source>
</evidence>
<name>A0A090IFL2_9GAMM</name>
<dbReference type="OrthoDB" id="9180959at2"/>
<sequence length="267" mass="30458">MTKTSCIITVLYSLSLASISLSAHAGIDKIRLTAEERTYISARAPIKLCIDPNWMPYEAWDPKLGYIGIAADYIAVFSAMLDVEFQVRETKTWQQSLDVTRNGGCDVLSFLNQTPRRSQWLIFTAPYVEAVAALATKKNVHGIRNLKSLRGKTVAVVEGYVYEEYLRNNYPRVIVSRVDSTDDALRRTANGEIVATIESLFVLRYKIAKLGLKNLTVSGRTKYVNRYRFGVRKDQAMLRKILDKAIMQIEPKVENKILRKWSLEHNY</sequence>
<dbReference type="Proteomes" id="UP000182660">
    <property type="component" value="Unassembled WGS sequence"/>
</dbReference>
<dbReference type="InterPro" id="IPR001638">
    <property type="entry name" value="Solute-binding_3/MltF_N"/>
</dbReference>
<evidence type="ECO:0000259" key="4">
    <source>
        <dbReference type="SMART" id="SM00062"/>
    </source>
</evidence>
<reference evidence="5 7" key="1">
    <citation type="submission" date="2016-11" db="EMBL/GenBank/DDBJ databases">
        <authorList>
            <person name="Klemetsen T."/>
        </authorList>
    </citation>
    <scope>NUCLEOTIDE SEQUENCE [LARGE SCALE GENOMIC DNA]</scope>
    <source>
        <strain evidence="5">MT 2528</strain>
    </source>
</reference>
<comment type="similarity">
    <text evidence="1">Belongs to the bacterial solute-binding protein 3 family.</text>
</comment>
<protein>
    <submittedName>
        <fullName evidence="6">PAS sensor protein</fullName>
    </submittedName>
</protein>
<keyword evidence="7" id="KW-1185">Reference proteome</keyword>
<dbReference type="PATRIC" id="fig|80854.5.peg.553"/>
<dbReference type="Gene3D" id="3.40.190.10">
    <property type="entry name" value="Periplasmic binding protein-like II"/>
    <property type="match status" value="2"/>
</dbReference>
<dbReference type="SUPFAM" id="SSF53850">
    <property type="entry name" value="Periplasmic binding protein-like II"/>
    <property type="match status" value="1"/>
</dbReference>
<dbReference type="SMART" id="SM00062">
    <property type="entry name" value="PBPb"/>
    <property type="match status" value="1"/>
</dbReference>
<feature type="chain" id="PRO_5015029861" evidence="3">
    <location>
        <begin position="26"/>
        <end position="267"/>
    </location>
</feature>
<dbReference type="EMBL" id="FPLJ01000008">
    <property type="protein sequence ID" value="SGY82466.1"/>
    <property type="molecule type" value="Genomic_DNA"/>
</dbReference>
<dbReference type="RefSeq" id="WP_045108975.1">
    <property type="nucleotide sequence ID" value="NZ_CAWQZC010000049.1"/>
</dbReference>
<keyword evidence="2 3" id="KW-0732">Signal</keyword>
<dbReference type="Pfam" id="PF00497">
    <property type="entry name" value="SBP_bac_3"/>
    <property type="match status" value="1"/>
</dbReference>
<evidence type="ECO:0000256" key="3">
    <source>
        <dbReference type="SAM" id="SignalP"/>
    </source>
</evidence>